<evidence type="ECO:0000256" key="1">
    <source>
        <dbReference type="ARBA" id="ARBA00004496"/>
    </source>
</evidence>
<evidence type="ECO:0000313" key="9">
    <source>
        <dbReference type="EnsemblPlants" id="TraesCS5A02G042400.1"/>
    </source>
</evidence>
<dbReference type="Pfam" id="PF01399">
    <property type="entry name" value="PCI"/>
    <property type="match status" value="1"/>
</dbReference>
<gene>
    <name evidence="9" type="primary">LOC123106490</name>
</gene>
<keyword evidence="3" id="KW-0396">Initiation factor</keyword>
<dbReference type="Gramene" id="TraesNOR5A03G02599890.1">
    <property type="protein sequence ID" value="TraesNOR5A03G02599890.1"/>
    <property type="gene ID" value="TraesNOR5A03G02599890"/>
</dbReference>
<dbReference type="OrthoDB" id="18884at2759"/>
<evidence type="ECO:0000256" key="3">
    <source>
        <dbReference type="ARBA" id="ARBA00022540"/>
    </source>
</evidence>
<dbReference type="KEGG" id="taes:123106490"/>
<dbReference type="FunFam" id="4.10.860.10:FF:000001">
    <property type="entry name" value="Eukaryotic translation initiation factor 3 subunit A"/>
    <property type="match status" value="1"/>
</dbReference>
<dbReference type="GO" id="GO:0071541">
    <property type="term" value="C:eukaryotic translation initiation factor 3 complex, eIF3m"/>
    <property type="evidence" value="ECO:0000318"/>
    <property type="project" value="GO_Central"/>
</dbReference>
<keyword evidence="6" id="KW-0175">Coiled coil</keyword>
<dbReference type="Gramene" id="TraesSYM5A03G02608390.1">
    <property type="protein sequence ID" value="TraesSYM5A03G02608390.1"/>
    <property type="gene ID" value="TraesSYM5A03G02608390"/>
</dbReference>
<feature type="region of interest" description="Disordered" evidence="7">
    <location>
        <begin position="771"/>
        <end position="843"/>
    </location>
</feature>
<dbReference type="GO" id="GO:0003729">
    <property type="term" value="F:mRNA binding"/>
    <property type="evidence" value="ECO:0000318"/>
    <property type="project" value="GO_Central"/>
</dbReference>
<evidence type="ECO:0000256" key="6">
    <source>
        <dbReference type="SAM" id="Coils"/>
    </source>
</evidence>
<dbReference type="GO" id="GO:0001732">
    <property type="term" value="P:formation of cytoplasmic translation initiation complex"/>
    <property type="evidence" value="ECO:0000318"/>
    <property type="project" value="GO_Central"/>
</dbReference>
<dbReference type="PANTHER" id="PTHR14005:SF0">
    <property type="entry name" value="EUKARYOTIC TRANSLATION INITIATION FACTOR 3 SUBUNIT A"/>
    <property type="match status" value="1"/>
</dbReference>
<evidence type="ECO:0000256" key="2">
    <source>
        <dbReference type="ARBA" id="ARBA00022490"/>
    </source>
</evidence>
<keyword evidence="4" id="KW-0694">RNA-binding</keyword>
<dbReference type="Gramene" id="TraesROB_scaffold_122596_01G000100.1">
    <property type="protein sequence ID" value="TraesROB_scaffold_122596_01G000100.1"/>
    <property type="gene ID" value="TraesROB_scaffold_122596_01G000100"/>
</dbReference>
<dbReference type="GO" id="GO:0071540">
    <property type="term" value="C:eukaryotic translation initiation factor 3 complex, eIF3e"/>
    <property type="evidence" value="ECO:0000318"/>
    <property type="project" value="GO_Central"/>
</dbReference>
<dbReference type="Gramene" id="TraesKAR5A01G0027250.1">
    <property type="protein sequence ID" value="cds.TraesKAR5A01G0027250.1"/>
    <property type="gene ID" value="TraesKAR5A01G0027250"/>
</dbReference>
<feature type="compositionally biased region" description="Low complexity" evidence="7">
    <location>
        <begin position="830"/>
        <end position="843"/>
    </location>
</feature>
<feature type="domain" description="PCI" evidence="8">
    <location>
        <begin position="309"/>
        <end position="507"/>
    </location>
</feature>
<evidence type="ECO:0000256" key="7">
    <source>
        <dbReference type="SAM" id="MobiDB-lite"/>
    </source>
</evidence>
<dbReference type="GO" id="GO:0043614">
    <property type="term" value="C:multi-eIF complex"/>
    <property type="evidence" value="ECO:0000318"/>
    <property type="project" value="GO_Central"/>
</dbReference>
<dbReference type="OMA" id="YLAYRMS"/>
<dbReference type="SMART" id="SM00088">
    <property type="entry name" value="PINT"/>
    <property type="match status" value="1"/>
</dbReference>
<dbReference type="PANTHER" id="PTHR14005">
    <property type="entry name" value="EUKARYOTIC TRANSLATION INITIATION FACTOR 3, THETA SUBUNIT"/>
    <property type="match status" value="1"/>
</dbReference>
<evidence type="ECO:0000256" key="5">
    <source>
        <dbReference type="ARBA" id="ARBA00022917"/>
    </source>
</evidence>
<dbReference type="FunFam" id="1.25.40.860:FF:000006">
    <property type="entry name" value="Eukaryotic translation initiation factor 3 subunit A"/>
    <property type="match status" value="1"/>
</dbReference>
<dbReference type="Gramene" id="TraesCLE_scaffold_006730_01G000200.1">
    <property type="protein sequence ID" value="TraesCLE_scaffold_006730_01G000200.1"/>
    <property type="gene ID" value="TraesCLE_scaffold_006730_01G000200"/>
</dbReference>
<proteinExistence type="predicted"/>
<comment type="subcellular location">
    <subcellularLocation>
        <location evidence="1">Cytoplasm</location>
    </subcellularLocation>
</comment>
<keyword evidence="2" id="KW-0963">Cytoplasm</keyword>
<dbReference type="Gramene" id="TraesMAC5A03G02579080.1">
    <property type="protein sequence ID" value="TraesMAC5A03G02579080.1"/>
    <property type="gene ID" value="TraesMAC5A03G02579080"/>
</dbReference>
<dbReference type="RefSeq" id="XP_044384575.1">
    <property type="nucleotide sequence ID" value="XM_044528640.1"/>
</dbReference>
<name>A0A3B6KC91_WHEAT</name>
<dbReference type="Gene3D" id="1.25.40.860">
    <property type="match status" value="2"/>
</dbReference>
<dbReference type="AlphaFoldDB" id="A0A3B6KC91"/>
<dbReference type="Gramene" id="TraesLAC5A03G02534530.1">
    <property type="protein sequence ID" value="TraesLAC5A03G02534530.1"/>
    <property type="gene ID" value="TraesLAC5A03G02534530"/>
</dbReference>
<protein>
    <submittedName>
        <fullName evidence="9">Eukaryotic translation initiation factor 3 subunit A</fullName>
    </submittedName>
</protein>
<accession>A0A3B6KC91</accession>
<dbReference type="InterPro" id="IPR054711">
    <property type="entry name" value="eIF3a_PCI_TPR-like"/>
</dbReference>
<dbReference type="STRING" id="4565.A0A3B6KC91"/>
<reference evidence="9" key="1">
    <citation type="submission" date="2018-08" db="EMBL/GenBank/DDBJ databases">
        <authorList>
            <person name="Rossello M."/>
        </authorList>
    </citation>
    <scope>NUCLEOTIDE SEQUENCE [LARGE SCALE GENOMIC DNA]</scope>
    <source>
        <strain evidence="9">cv. Chinese Spring</strain>
    </source>
</reference>
<dbReference type="EnsemblPlants" id="TraesCS5A02G042400.1">
    <property type="protein sequence ID" value="TraesCS5A02G042400.1"/>
    <property type="gene ID" value="TraesCS5A02G042400"/>
</dbReference>
<dbReference type="InterPro" id="IPR000717">
    <property type="entry name" value="PCI_dom"/>
</dbReference>
<feature type="coiled-coil region" evidence="6">
    <location>
        <begin position="546"/>
        <end position="596"/>
    </location>
</feature>
<keyword evidence="10" id="KW-1185">Reference proteome</keyword>
<dbReference type="InterPro" id="IPR027512">
    <property type="entry name" value="EIF3A"/>
</dbReference>
<dbReference type="Gramene" id="TraesSTA5A03G02571560.1">
    <property type="protein sequence ID" value="TraesSTA5A03G02571560.1"/>
    <property type="gene ID" value="TraesSTA5A03G02571560"/>
</dbReference>
<dbReference type="GO" id="GO:0002188">
    <property type="term" value="P:translation reinitiation"/>
    <property type="evidence" value="ECO:0000318"/>
    <property type="project" value="GO_Central"/>
</dbReference>
<dbReference type="Gene3D" id="4.10.860.10">
    <property type="entry name" value="UVR domain"/>
    <property type="match status" value="1"/>
</dbReference>
<dbReference type="Pfam" id="PF22591">
    <property type="entry name" value="eIF3a_PCI_TPR-like"/>
    <property type="match status" value="1"/>
</dbReference>
<keyword evidence="5" id="KW-0648">Protein biosynthesis</keyword>
<organism evidence="9">
    <name type="scientific">Triticum aestivum</name>
    <name type="common">Wheat</name>
    <dbReference type="NCBI Taxonomy" id="4565"/>
    <lineage>
        <taxon>Eukaryota</taxon>
        <taxon>Viridiplantae</taxon>
        <taxon>Streptophyta</taxon>
        <taxon>Embryophyta</taxon>
        <taxon>Tracheophyta</taxon>
        <taxon>Spermatophyta</taxon>
        <taxon>Magnoliopsida</taxon>
        <taxon>Liliopsida</taxon>
        <taxon>Poales</taxon>
        <taxon>Poaceae</taxon>
        <taxon>BOP clade</taxon>
        <taxon>Pooideae</taxon>
        <taxon>Triticodae</taxon>
        <taxon>Triticeae</taxon>
        <taxon>Triticinae</taxon>
        <taxon>Triticum</taxon>
    </lineage>
</organism>
<dbReference type="GO" id="GO:0003743">
    <property type="term" value="F:translation initiation factor activity"/>
    <property type="evidence" value="ECO:0007669"/>
    <property type="project" value="UniProtKB-KW"/>
</dbReference>
<dbReference type="Gramene" id="TraesARI5A03G02621210.1">
    <property type="protein sequence ID" value="TraesARI5A03G02621210.1"/>
    <property type="gene ID" value="TraesARI5A03G02621210"/>
</dbReference>
<dbReference type="GeneID" id="123106490"/>
<dbReference type="PROSITE" id="PS50250">
    <property type="entry name" value="PCI"/>
    <property type="match status" value="1"/>
</dbReference>
<evidence type="ECO:0000259" key="8">
    <source>
        <dbReference type="PROSITE" id="PS50250"/>
    </source>
</evidence>
<dbReference type="Gramene" id="TraesCS5A02G042400.1">
    <property type="protein sequence ID" value="TraesCS5A02G042400.1"/>
    <property type="gene ID" value="TraesCS5A02G042400"/>
</dbReference>
<dbReference type="Gramene" id="TraesLDM5A03G02581610.1">
    <property type="protein sequence ID" value="TraesLDM5A03G02581610.1"/>
    <property type="gene ID" value="TraesLDM5A03G02581610"/>
</dbReference>
<dbReference type="Proteomes" id="UP000019116">
    <property type="component" value="Chromosome 5A"/>
</dbReference>
<dbReference type="SMR" id="A0A3B6KC91"/>
<dbReference type="Gramene" id="TraesJUL5A03G02600010.1">
    <property type="protein sequence ID" value="TraesJUL5A03G02600010.1"/>
    <property type="gene ID" value="TraesJUL5A03G02600010"/>
</dbReference>
<dbReference type="Gramene" id="TraesCAD_scaffold_007171_01G000300.1">
    <property type="protein sequence ID" value="TraesCAD_scaffold_007171_01G000300.1"/>
    <property type="gene ID" value="TraesCAD_scaffold_007171_01G000300"/>
</dbReference>
<dbReference type="Gramene" id="TraesWEE_scaffold_014811_01G000200.1">
    <property type="protein sequence ID" value="TraesWEE_scaffold_014811_01G000200.1"/>
    <property type="gene ID" value="TraesWEE_scaffold_014811_01G000200"/>
</dbReference>
<evidence type="ECO:0000313" key="10">
    <source>
        <dbReference type="Proteomes" id="UP000019116"/>
    </source>
</evidence>
<evidence type="ECO:0000256" key="4">
    <source>
        <dbReference type="ARBA" id="ARBA00022884"/>
    </source>
</evidence>
<reference evidence="9" key="2">
    <citation type="submission" date="2018-10" db="UniProtKB">
        <authorList>
            <consortium name="EnsemblPlants"/>
        </authorList>
    </citation>
    <scope>IDENTIFICATION</scope>
</reference>
<sequence>MSTIFAKPESALRRAEELIHVGQKQAALEALHDLITSRRCRSWQKPLEKAMMRYVELCVDLRKGRFAKDGLIQYSRIVCQQQLNNVSSLEEVVKHFMHLSSKKAEEAAMDHQAQALDVHDLEAPEDLMLSYVSGKDRSESDTPYLKFLWETYRTVLEVLRNNSKLEALYAMAAHKAFQFCKQYKRSAEFRRLCEMIRNHLANLNRSYRDRPDLTAPESCQLYLDTRVEQLKIAAELSLSQEAFRSVEDIHGLMSMVQRTPKPSVLAVYYAKLTEIFWTSESHYLYHAYARLELFNLHKCHNKNLTRKDLQLLASSALLAALSVTPYYDHESGLSHLELENEKGRSSRMANLLNSSFDSKRENREKVSRASLLSELAARGVVSCASQEVQDLYNLMEHEFLPLDLASKVQPLFSKISTIGGKLSSAPSVPEIQLSQYQPALEKLTTLRVLQQASRVFQSMRIDTLSRMIPFFDFNVVEKIAVDAVKHNFVAMKVDHLSGAVRFSNTEIESDVFGASHLIGALADSLNKAVHKPSEVGSLAGVVEKEHQRLLARKSIIEKRKEDYERQILEKEKAEEAKRLSIQKKSADEERERLLKDRRLREQQRIRQEIEDRAQREIGKTEQKVTKQGAMELVSHYLAYRMSRQGMEKRLEKLAKRMDHLERARRQEEAPLIEEAFRRRVEEEKVLHEQEQLRENEISEQRHAGDLLEKKRLSRFLEHKNAFQERVVQRREAEFLSLTKEREERISQLVSSRRRERETARKLTYYLKMEEQRIQRAREEEEQRIQRAREEEEQRIQRAREEEEQREEEERERREEAPPARSNQPWRRRSGPSANSSSSGSWRH</sequence>
<feature type="compositionally biased region" description="Basic and acidic residues" evidence="7">
    <location>
        <begin position="771"/>
        <end position="802"/>
    </location>
</feature>
<dbReference type="Gramene" id="TraesCS5A03G0107700.1">
    <property type="protein sequence ID" value="TraesCS5A03G0107700.1.CDS"/>
    <property type="gene ID" value="TraesCS5A03G0107700"/>
</dbReference>